<gene>
    <name evidence="2" type="ORF">HNQ08_002671</name>
</gene>
<organism evidence="2 3">
    <name type="scientific">Deinococcus humi</name>
    <dbReference type="NCBI Taxonomy" id="662880"/>
    <lineage>
        <taxon>Bacteria</taxon>
        <taxon>Thermotogati</taxon>
        <taxon>Deinococcota</taxon>
        <taxon>Deinococci</taxon>
        <taxon>Deinococcales</taxon>
        <taxon>Deinococcaceae</taxon>
        <taxon>Deinococcus</taxon>
    </lineage>
</organism>
<evidence type="ECO:0000259" key="1">
    <source>
        <dbReference type="Pfam" id="PF13601"/>
    </source>
</evidence>
<protein>
    <submittedName>
        <fullName evidence="2">DNA-binding MarR family transcriptional regulator</fullName>
    </submittedName>
</protein>
<dbReference type="PANTHER" id="PTHR37318">
    <property type="entry name" value="BSL7504 PROTEIN"/>
    <property type="match status" value="1"/>
</dbReference>
<evidence type="ECO:0000313" key="3">
    <source>
        <dbReference type="Proteomes" id="UP000552709"/>
    </source>
</evidence>
<evidence type="ECO:0000313" key="2">
    <source>
        <dbReference type="EMBL" id="MBB5363565.1"/>
    </source>
</evidence>
<dbReference type="InterPro" id="IPR027395">
    <property type="entry name" value="WH_DNA-bd_dom"/>
</dbReference>
<dbReference type="AlphaFoldDB" id="A0A7W8JV94"/>
<comment type="caution">
    <text evidence="2">The sequence shown here is derived from an EMBL/GenBank/DDBJ whole genome shotgun (WGS) entry which is preliminary data.</text>
</comment>
<keyword evidence="3" id="KW-1185">Reference proteome</keyword>
<dbReference type="InterPro" id="IPR036388">
    <property type="entry name" value="WH-like_DNA-bd_sf"/>
</dbReference>
<reference evidence="2 3" key="1">
    <citation type="submission" date="2020-08" db="EMBL/GenBank/DDBJ databases">
        <title>Genomic Encyclopedia of Type Strains, Phase IV (KMG-IV): sequencing the most valuable type-strain genomes for metagenomic binning, comparative biology and taxonomic classification.</title>
        <authorList>
            <person name="Goeker M."/>
        </authorList>
    </citation>
    <scope>NUCLEOTIDE SEQUENCE [LARGE SCALE GENOMIC DNA]</scope>
    <source>
        <strain evidence="2 3">DSM 27939</strain>
    </source>
</reference>
<dbReference type="SUPFAM" id="SSF46785">
    <property type="entry name" value="Winged helix' DNA-binding domain"/>
    <property type="match status" value="1"/>
</dbReference>
<dbReference type="InterPro" id="IPR036390">
    <property type="entry name" value="WH_DNA-bd_sf"/>
</dbReference>
<dbReference type="Gene3D" id="1.10.10.10">
    <property type="entry name" value="Winged helix-like DNA-binding domain superfamily/Winged helix DNA-binding domain"/>
    <property type="match status" value="1"/>
</dbReference>
<keyword evidence="2" id="KW-0238">DNA-binding</keyword>
<feature type="domain" description="Winged helix DNA-binding" evidence="1">
    <location>
        <begin position="16"/>
        <end position="95"/>
    </location>
</feature>
<dbReference type="RefSeq" id="WP_184132721.1">
    <property type="nucleotide sequence ID" value="NZ_JACHFL010000006.1"/>
</dbReference>
<dbReference type="PANTHER" id="PTHR37318:SF1">
    <property type="entry name" value="BSL7504 PROTEIN"/>
    <property type="match status" value="1"/>
</dbReference>
<dbReference type="EMBL" id="JACHFL010000006">
    <property type="protein sequence ID" value="MBB5363565.1"/>
    <property type="molecule type" value="Genomic_DNA"/>
</dbReference>
<proteinExistence type="predicted"/>
<dbReference type="Proteomes" id="UP000552709">
    <property type="component" value="Unassembled WGS sequence"/>
</dbReference>
<dbReference type="Pfam" id="PF13601">
    <property type="entry name" value="HTH_34"/>
    <property type="match status" value="1"/>
</dbReference>
<dbReference type="GO" id="GO:0003677">
    <property type="term" value="F:DNA binding"/>
    <property type="evidence" value="ECO:0007669"/>
    <property type="project" value="UniProtKB-KW"/>
</dbReference>
<accession>A0A7W8JV94</accession>
<name>A0A7W8JV94_9DEIO</name>
<sequence>MKHPRQNLAEQLTHPVRFSIVALLAQVELADFGFVRDEVEVSDSVLSRQASMLEEAGLIEIKKDFVGKRPRTRLQLTTQGRTAFRAHVRALEAIVQRTAGEVIGKLSP</sequence>